<dbReference type="EMBL" id="JAUSTQ010000004">
    <property type="protein sequence ID" value="MDQ0159230.1"/>
    <property type="molecule type" value="Genomic_DNA"/>
</dbReference>
<feature type="transmembrane region" description="Helical" evidence="6">
    <location>
        <begin position="142"/>
        <end position="160"/>
    </location>
</feature>
<comment type="subcellular location">
    <subcellularLocation>
        <location evidence="1">Cell membrane</location>
        <topology evidence="1">Multi-pass membrane protein</topology>
    </subcellularLocation>
</comment>
<feature type="transmembrane region" description="Helical" evidence="6">
    <location>
        <begin position="440"/>
        <end position="460"/>
    </location>
</feature>
<accession>A0ABT9VEE1</accession>
<evidence type="ECO:0000256" key="4">
    <source>
        <dbReference type="ARBA" id="ARBA00022989"/>
    </source>
</evidence>
<dbReference type="Gene3D" id="1.20.1250.20">
    <property type="entry name" value="MFS general substrate transporter like domains"/>
    <property type="match status" value="2"/>
</dbReference>
<keyword evidence="9" id="KW-1185">Reference proteome</keyword>
<dbReference type="PANTHER" id="PTHR43385">
    <property type="entry name" value="RIBOFLAVIN TRANSPORTER RIBJ"/>
    <property type="match status" value="1"/>
</dbReference>
<dbReference type="PROSITE" id="PS50850">
    <property type="entry name" value="MFS"/>
    <property type="match status" value="1"/>
</dbReference>
<feature type="transmembrane region" description="Helical" evidence="6">
    <location>
        <begin position="49"/>
        <end position="71"/>
    </location>
</feature>
<evidence type="ECO:0000256" key="1">
    <source>
        <dbReference type="ARBA" id="ARBA00004651"/>
    </source>
</evidence>
<dbReference type="PANTHER" id="PTHR43385:SF1">
    <property type="entry name" value="RIBOFLAVIN TRANSPORTER RIBJ"/>
    <property type="match status" value="1"/>
</dbReference>
<proteinExistence type="predicted"/>
<feature type="transmembrane region" description="Helical" evidence="6">
    <location>
        <begin position="83"/>
        <end position="102"/>
    </location>
</feature>
<reference evidence="8 9" key="1">
    <citation type="submission" date="2023-07" db="EMBL/GenBank/DDBJ databases">
        <title>Genomic Encyclopedia of Type Strains, Phase IV (KMG-IV): sequencing the most valuable type-strain genomes for metagenomic binning, comparative biology and taxonomic classification.</title>
        <authorList>
            <person name="Goeker M."/>
        </authorList>
    </citation>
    <scope>NUCLEOTIDE SEQUENCE [LARGE SCALE GENOMIC DNA]</scope>
    <source>
        <strain evidence="8 9">DSM 16460</strain>
    </source>
</reference>
<evidence type="ECO:0000256" key="5">
    <source>
        <dbReference type="ARBA" id="ARBA00023136"/>
    </source>
</evidence>
<dbReference type="InterPro" id="IPR036259">
    <property type="entry name" value="MFS_trans_sf"/>
</dbReference>
<feature type="transmembrane region" description="Helical" evidence="6">
    <location>
        <begin position="313"/>
        <end position="336"/>
    </location>
</feature>
<dbReference type="Proteomes" id="UP001224359">
    <property type="component" value="Unassembled WGS sequence"/>
</dbReference>
<name>A0ABT9VEE1_9BACI</name>
<gene>
    <name evidence="8" type="ORF">J2S77_001194</name>
</gene>
<dbReference type="InterPro" id="IPR011701">
    <property type="entry name" value="MFS"/>
</dbReference>
<feature type="transmembrane region" description="Helical" evidence="6">
    <location>
        <begin position="348"/>
        <end position="371"/>
    </location>
</feature>
<organism evidence="8 9">
    <name type="scientific">Alkalibacillus salilacus</name>
    <dbReference type="NCBI Taxonomy" id="284582"/>
    <lineage>
        <taxon>Bacteria</taxon>
        <taxon>Bacillati</taxon>
        <taxon>Bacillota</taxon>
        <taxon>Bacilli</taxon>
        <taxon>Bacillales</taxon>
        <taxon>Bacillaceae</taxon>
        <taxon>Alkalibacillus</taxon>
    </lineage>
</organism>
<evidence type="ECO:0000256" key="6">
    <source>
        <dbReference type="SAM" id="Phobius"/>
    </source>
</evidence>
<feature type="domain" description="Major facilitator superfamily (MFS) profile" evidence="7">
    <location>
        <begin position="17"/>
        <end position="492"/>
    </location>
</feature>
<keyword evidence="2" id="KW-0813">Transport</keyword>
<feature type="transmembrane region" description="Helical" evidence="6">
    <location>
        <begin position="378"/>
        <end position="395"/>
    </location>
</feature>
<keyword evidence="5 6" id="KW-0472">Membrane</keyword>
<sequence>MKNQPPIKTPFYYGWLIVAVSALGVFFSGPGQTYAISIFIEYYIEDFDYSRSLVSGLYSAATLCAGFLLFTIGKLTDLYGQRIMMLVIGSSLAFATVWNALIVGPVMMFFGFFMLRIFGQGSMTLLPNTLVPQWFMHKRGRALSVMTIGGFAGAALIPPLNTFLIQTFDWRTVWLIWGGSIALIFIPAVLLIVRNKPADIGEVIDGREQSKGGRRYPSRLPSFALIGVALLVLITLIPTIETAFIDWIGWLPSAFWRILLFTAIVITAFYVMRHRQFKVKQLDDSSEENERSQPETEDREVSWTLREAAKTRAFWMILFCVSVPALTNTGITFHLVSISEGKGLSVELSAIVLSLMAIVGFPITFVTGYLVDKFKVNIVLSMTFVVHIVAILWLWQTQTNIAFIIYGVIWGIAHGFERISLNIVWPNYFGKQHLGSIRSVAQSVMVVGSALGPLPFGIFYDWLGGYSEILLISLILPILAAIFAFISPAPKSE</sequence>
<evidence type="ECO:0000256" key="3">
    <source>
        <dbReference type="ARBA" id="ARBA00022692"/>
    </source>
</evidence>
<evidence type="ECO:0000259" key="7">
    <source>
        <dbReference type="PROSITE" id="PS50850"/>
    </source>
</evidence>
<keyword evidence="4 6" id="KW-1133">Transmembrane helix</keyword>
<protein>
    <submittedName>
        <fullName evidence="8">MFS family permease</fullName>
    </submittedName>
</protein>
<feature type="transmembrane region" description="Helical" evidence="6">
    <location>
        <begin position="254"/>
        <end position="272"/>
    </location>
</feature>
<dbReference type="InterPro" id="IPR020846">
    <property type="entry name" value="MFS_dom"/>
</dbReference>
<feature type="transmembrane region" description="Helical" evidence="6">
    <location>
        <begin position="223"/>
        <end position="248"/>
    </location>
</feature>
<keyword evidence="3 6" id="KW-0812">Transmembrane</keyword>
<comment type="caution">
    <text evidence="8">The sequence shown here is derived from an EMBL/GenBank/DDBJ whole genome shotgun (WGS) entry which is preliminary data.</text>
</comment>
<feature type="transmembrane region" description="Helical" evidence="6">
    <location>
        <begin position="172"/>
        <end position="193"/>
    </location>
</feature>
<dbReference type="Pfam" id="PF07690">
    <property type="entry name" value="MFS_1"/>
    <property type="match status" value="2"/>
</dbReference>
<evidence type="ECO:0000313" key="8">
    <source>
        <dbReference type="EMBL" id="MDQ0159230.1"/>
    </source>
</evidence>
<feature type="transmembrane region" description="Helical" evidence="6">
    <location>
        <begin position="466"/>
        <end position="486"/>
    </location>
</feature>
<evidence type="ECO:0000256" key="2">
    <source>
        <dbReference type="ARBA" id="ARBA00022448"/>
    </source>
</evidence>
<dbReference type="SUPFAM" id="SSF103473">
    <property type="entry name" value="MFS general substrate transporter"/>
    <property type="match status" value="1"/>
</dbReference>
<dbReference type="InterPro" id="IPR052983">
    <property type="entry name" value="MFS_Riboflavin_Transporter"/>
</dbReference>
<feature type="transmembrane region" description="Helical" evidence="6">
    <location>
        <begin position="108"/>
        <end position="130"/>
    </location>
</feature>
<evidence type="ECO:0000313" key="9">
    <source>
        <dbReference type="Proteomes" id="UP001224359"/>
    </source>
</evidence>
<feature type="transmembrane region" description="Helical" evidence="6">
    <location>
        <begin position="401"/>
        <end position="419"/>
    </location>
</feature>
<feature type="transmembrane region" description="Helical" evidence="6">
    <location>
        <begin position="12"/>
        <end position="29"/>
    </location>
</feature>